<accession>A0A915LA81</accession>
<sequence length="60" mass="7568">MRQMNNWETKRKLKYKKQENIREKTNKKRTRKTIIKKDNKGKEKKENNKVKQHQKLEKEQ</sequence>
<name>A0A915LA81_ROMCU</name>
<dbReference type="AlphaFoldDB" id="A0A915LA81"/>
<keyword evidence="2" id="KW-1185">Reference proteome</keyword>
<reference evidence="3" key="1">
    <citation type="submission" date="2022-11" db="UniProtKB">
        <authorList>
            <consortium name="WormBaseParasite"/>
        </authorList>
    </citation>
    <scope>IDENTIFICATION</scope>
</reference>
<feature type="region of interest" description="Disordered" evidence="1">
    <location>
        <begin position="1"/>
        <end position="60"/>
    </location>
</feature>
<dbReference type="WBParaSite" id="nRc.2.0.1.t47974-RA">
    <property type="protein sequence ID" value="nRc.2.0.1.t47974-RA"/>
    <property type="gene ID" value="nRc.2.0.1.g47974"/>
</dbReference>
<feature type="compositionally biased region" description="Basic residues" evidence="1">
    <location>
        <begin position="25"/>
        <end position="34"/>
    </location>
</feature>
<evidence type="ECO:0000256" key="1">
    <source>
        <dbReference type="SAM" id="MobiDB-lite"/>
    </source>
</evidence>
<dbReference type="Proteomes" id="UP000887565">
    <property type="component" value="Unplaced"/>
</dbReference>
<evidence type="ECO:0000313" key="3">
    <source>
        <dbReference type="WBParaSite" id="nRc.2.0.1.t47974-RA"/>
    </source>
</evidence>
<protein>
    <submittedName>
        <fullName evidence="3">Uncharacterized protein</fullName>
    </submittedName>
</protein>
<organism evidence="2 3">
    <name type="scientific">Romanomermis culicivorax</name>
    <name type="common">Nematode worm</name>
    <dbReference type="NCBI Taxonomy" id="13658"/>
    <lineage>
        <taxon>Eukaryota</taxon>
        <taxon>Metazoa</taxon>
        <taxon>Ecdysozoa</taxon>
        <taxon>Nematoda</taxon>
        <taxon>Enoplea</taxon>
        <taxon>Dorylaimia</taxon>
        <taxon>Mermithida</taxon>
        <taxon>Mermithoidea</taxon>
        <taxon>Mermithidae</taxon>
        <taxon>Romanomermis</taxon>
    </lineage>
</organism>
<feature type="compositionally biased region" description="Basic and acidic residues" evidence="1">
    <location>
        <begin position="35"/>
        <end position="60"/>
    </location>
</feature>
<evidence type="ECO:0000313" key="2">
    <source>
        <dbReference type="Proteomes" id="UP000887565"/>
    </source>
</evidence>
<proteinExistence type="predicted"/>